<sequence>MPVVAVVNQKGGVGKTTVALGLASAAAFRGAKVLVVDLDPQANATSGLGIWEPATTVDTALEVDRPGSARSLAVPSAWTVPGGTAPDALASTPALAAREPHLANDAIGAQDRLQQALENNGYDLVVIDCPPSLGLLTINGLFAADRALIVTEPGAWASDGVANIQQTISRIASRRDGRPAIAGVAVNRLGRTRDAHYWHTALLEQYGDQVLAPVHLRAAVAEASAQSLPIHGLGNRQGASEAAVEFDVLLSTVVPELAGTSGANPAVAAVALPSGESDVVV</sequence>
<reference evidence="2" key="1">
    <citation type="submission" date="2020-05" db="EMBL/GenBank/DDBJ databases">
        <authorList>
            <person name="Chiriac C."/>
            <person name="Salcher M."/>
            <person name="Ghai R."/>
            <person name="Kavagutti S V."/>
        </authorList>
    </citation>
    <scope>NUCLEOTIDE SEQUENCE</scope>
</reference>
<organism evidence="2">
    <name type="scientific">freshwater metagenome</name>
    <dbReference type="NCBI Taxonomy" id="449393"/>
    <lineage>
        <taxon>unclassified sequences</taxon>
        <taxon>metagenomes</taxon>
        <taxon>ecological metagenomes</taxon>
    </lineage>
</organism>
<dbReference type="PANTHER" id="PTHR13696:SF52">
    <property type="entry name" value="PARA FAMILY PROTEIN CT_582"/>
    <property type="match status" value="1"/>
</dbReference>
<protein>
    <submittedName>
        <fullName evidence="2">Unannotated protein</fullName>
    </submittedName>
</protein>
<accession>A0A6J6GV34</accession>
<dbReference type="SUPFAM" id="SSF52540">
    <property type="entry name" value="P-loop containing nucleoside triphosphate hydrolases"/>
    <property type="match status" value="1"/>
</dbReference>
<dbReference type="PANTHER" id="PTHR13696">
    <property type="entry name" value="P-LOOP CONTAINING NUCLEOSIDE TRIPHOSPHATE HYDROLASE"/>
    <property type="match status" value="1"/>
</dbReference>
<dbReference type="CDD" id="cd02042">
    <property type="entry name" value="ParAB_family"/>
    <property type="match status" value="1"/>
</dbReference>
<dbReference type="InterPro" id="IPR027417">
    <property type="entry name" value="P-loop_NTPase"/>
</dbReference>
<dbReference type="EMBL" id="CAEZUP010000015">
    <property type="protein sequence ID" value="CAB4602954.1"/>
    <property type="molecule type" value="Genomic_DNA"/>
</dbReference>
<proteinExistence type="predicted"/>
<dbReference type="Gene3D" id="3.40.50.300">
    <property type="entry name" value="P-loop containing nucleotide triphosphate hydrolases"/>
    <property type="match status" value="1"/>
</dbReference>
<dbReference type="Pfam" id="PF13614">
    <property type="entry name" value="AAA_31"/>
    <property type="match status" value="1"/>
</dbReference>
<dbReference type="InterPro" id="IPR025669">
    <property type="entry name" value="AAA_dom"/>
</dbReference>
<dbReference type="AlphaFoldDB" id="A0A6J6GV34"/>
<feature type="domain" description="AAA" evidence="1">
    <location>
        <begin position="2"/>
        <end position="174"/>
    </location>
</feature>
<gene>
    <name evidence="2" type="ORF">UFOPK1835_00557</name>
</gene>
<name>A0A6J6GV34_9ZZZZ</name>
<evidence type="ECO:0000313" key="2">
    <source>
        <dbReference type="EMBL" id="CAB4602954.1"/>
    </source>
</evidence>
<dbReference type="InterPro" id="IPR050678">
    <property type="entry name" value="DNA_Partitioning_ATPase"/>
</dbReference>
<evidence type="ECO:0000259" key="1">
    <source>
        <dbReference type="Pfam" id="PF13614"/>
    </source>
</evidence>